<organism evidence="1 2">
    <name type="scientific">Nodularia spumigena UHCC 0039</name>
    <dbReference type="NCBI Taxonomy" id="1914872"/>
    <lineage>
        <taxon>Bacteria</taxon>
        <taxon>Bacillati</taxon>
        <taxon>Cyanobacteriota</taxon>
        <taxon>Cyanophyceae</taxon>
        <taxon>Nostocales</taxon>
        <taxon>Nodulariaceae</taxon>
        <taxon>Nodularia</taxon>
    </lineage>
</organism>
<evidence type="ECO:0000313" key="1">
    <source>
        <dbReference type="EMBL" id="AVZ29852.1"/>
    </source>
</evidence>
<name>A0A2S0Q686_NODSP</name>
<gene>
    <name evidence="1" type="ORF">BMF81_00799</name>
</gene>
<protein>
    <submittedName>
        <fullName evidence="1">Uncharacterized protein</fullName>
    </submittedName>
</protein>
<dbReference type="EMBL" id="CP020114">
    <property type="protein sequence ID" value="AVZ29852.1"/>
    <property type="molecule type" value="Genomic_DNA"/>
</dbReference>
<sequence>MMTITPSIEEIKTMIFQLPVEELITLISAIEERLETLTIMQLAETGFQEWNDPEEDIYNAIPFS</sequence>
<dbReference type="KEGG" id="nsp:BMF81_00799"/>
<reference evidence="1 2" key="1">
    <citation type="submission" date="2017-03" db="EMBL/GenBank/DDBJ databases">
        <title>Comparative genomics of the toxic Baltic Sea cyanobacteria Nodularia spumigena UHCC 0039 and its response on varying salinity.</title>
        <authorList>
            <person name="Teikari J.E."/>
        </authorList>
    </citation>
    <scope>NUCLEOTIDE SEQUENCE [LARGE SCALE GENOMIC DNA]</scope>
    <source>
        <strain evidence="1 2">UHCC 0039</strain>
    </source>
</reference>
<dbReference type="GeneID" id="78016186"/>
<dbReference type="Proteomes" id="UP000244056">
    <property type="component" value="Chromosome"/>
</dbReference>
<proteinExistence type="predicted"/>
<dbReference type="AlphaFoldDB" id="A0A2S0Q686"/>
<dbReference type="RefSeq" id="WP_231859550.1">
    <property type="nucleotide sequence ID" value="NZ_CAWNZE010000001.1"/>
</dbReference>
<accession>A0A2S0Q686</accession>
<evidence type="ECO:0000313" key="2">
    <source>
        <dbReference type="Proteomes" id="UP000244056"/>
    </source>
</evidence>